<comment type="subcellular location">
    <subcellularLocation>
        <location evidence="1">Cytoplasm</location>
    </subcellularLocation>
</comment>
<sequence>MEFGELLKALLLDLQSLFRFQVSNPDLTLPQILLLSSISDEGVDMSSLSKQMGVDNSTMTRLIDVLIRNGWAIKYKNKKDGRVVMVEITKKGEVLQEEIDKNIDKFGYEIYNSISLEDREEVMEILTEFHWVLSKNLLRSQ</sequence>
<dbReference type="PANTHER" id="PTHR42756">
    <property type="entry name" value="TRANSCRIPTIONAL REGULATOR, MARR"/>
    <property type="match status" value="1"/>
</dbReference>
<keyword evidence="4" id="KW-0804">Transcription</keyword>
<dbReference type="InterPro" id="IPR055166">
    <property type="entry name" value="Transc_reg_Sar_Rot_HTH"/>
</dbReference>
<feature type="domain" description="HTH marR-type" evidence="8">
    <location>
        <begin position="1"/>
        <end position="131"/>
    </location>
</feature>
<accession>A0A381TI42</accession>
<dbReference type="PANTHER" id="PTHR42756:SF1">
    <property type="entry name" value="TRANSCRIPTIONAL REPRESSOR OF EMRAB OPERON"/>
    <property type="match status" value="1"/>
</dbReference>
<dbReference type="GO" id="GO:0005737">
    <property type="term" value="C:cytoplasm"/>
    <property type="evidence" value="ECO:0007669"/>
    <property type="project" value="UniProtKB-SubCell"/>
</dbReference>
<name>A0A381TI42_9ZZZZ</name>
<proteinExistence type="inferred from homology"/>
<gene>
    <name evidence="9" type="ORF">METZ01_LOCUS66467</name>
</gene>
<evidence type="ECO:0000256" key="1">
    <source>
        <dbReference type="ARBA" id="ARBA00004496"/>
    </source>
</evidence>
<dbReference type="SUPFAM" id="SSF46785">
    <property type="entry name" value="Winged helix' DNA-binding domain"/>
    <property type="match status" value="1"/>
</dbReference>
<evidence type="ECO:0000256" key="3">
    <source>
        <dbReference type="ARBA" id="ARBA00023125"/>
    </source>
</evidence>
<evidence type="ECO:0000256" key="4">
    <source>
        <dbReference type="ARBA" id="ARBA00023163"/>
    </source>
</evidence>
<dbReference type="SMART" id="SM00347">
    <property type="entry name" value="HTH_MARR"/>
    <property type="match status" value="1"/>
</dbReference>
<comment type="similarity">
    <text evidence="5">Belongs to the SarZ family.</text>
</comment>
<evidence type="ECO:0000256" key="2">
    <source>
        <dbReference type="ARBA" id="ARBA00023015"/>
    </source>
</evidence>
<dbReference type="PROSITE" id="PS50995">
    <property type="entry name" value="HTH_MARR_2"/>
    <property type="match status" value="1"/>
</dbReference>
<evidence type="ECO:0000256" key="5">
    <source>
        <dbReference type="ARBA" id="ARBA00046337"/>
    </source>
</evidence>
<dbReference type="Gene3D" id="1.10.10.10">
    <property type="entry name" value="Winged helix-like DNA-binding domain superfamily/Winged helix DNA-binding domain"/>
    <property type="match status" value="1"/>
</dbReference>
<dbReference type="InterPro" id="IPR036390">
    <property type="entry name" value="WH_DNA-bd_sf"/>
</dbReference>
<dbReference type="InterPro" id="IPR036388">
    <property type="entry name" value="WH-like_DNA-bd_sf"/>
</dbReference>
<reference evidence="9" key="1">
    <citation type="submission" date="2018-05" db="EMBL/GenBank/DDBJ databases">
        <authorList>
            <person name="Lanie J.A."/>
            <person name="Ng W.-L."/>
            <person name="Kazmierczak K.M."/>
            <person name="Andrzejewski T.M."/>
            <person name="Davidsen T.M."/>
            <person name="Wayne K.J."/>
            <person name="Tettelin H."/>
            <person name="Glass J.I."/>
            <person name="Rusch D."/>
            <person name="Podicherti R."/>
            <person name="Tsui H.-C.T."/>
            <person name="Winkler M.E."/>
        </authorList>
    </citation>
    <scope>NUCLEOTIDE SEQUENCE</scope>
</reference>
<dbReference type="EMBL" id="UINC01004342">
    <property type="protein sequence ID" value="SVA13613.1"/>
    <property type="molecule type" value="Genomic_DNA"/>
</dbReference>
<dbReference type="GO" id="GO:0003700">
    <property type="term" value="F:DNA-binding transcription factor activity"/>
    <property type="evidence" value="ECO:0007669"/>
    <property type="project" value="InterPro"/>
</dbReference>
<dbReference type="PRINTS" id="PR00598">
    <property type="entry name" value="HTHMARR"/>
</dbReference>
<evidence type="ECO:0000256" key="6">
    <source>
        <dbReference type="ARBA" id="ARBA00047188"/>
    </source>
</evidence>
<dbReference type="InterPro" id="IPR000835">
    <property type="entry name" value="HTH_MarR-typ"/>
</dbReference>
<keyword evidence="2" id="KW-0805">Transcription regulation</keyword>
<protein>
    <recommendedName>
        <fullName evidence="6">HTH-type transcriptional regulator SarZ</fullName>
    </recommendedName>
    <alternativeName>
        <fullName evidence="7">Staphylococcal accessory regulator Z</fullName>
    </alternativeName>
</protein>
<dbReference type="GO" id="GO:0003677">
    <property type="term" value="F:DNA binding"/>
    <property type="evidence" value="ECO:0007669"/>
    <property type="project" value="UniProtKB-KW"/>
</dbReference>
<evidence type="ECO:0000256" key="7">
    <source>
        <dbReference type="ARBA" id="ARBA00047207"/>
    </source>
</evidence>
<keyword evidence="3" id="KW-0238">DNA-binding</keyword>
<dbReference type="Pfam" id="PF22381">
    <property type="entry name" value="Staph_reg_Sar_Rot"/>
    <property type="match status" value="1"/>
</dbReference>
<evidence type="ECO:0000313" key="9">
    <source>
        <dbReference type="EMBL" id="SVA13613.1"/>
    </source>
</evidence>
<organism evidence="9">
    <name type="scientific">marine metagenome</name>
    <dbReference type="NCBI Taxonomy" id="408172"/>
    <lineage>
        <taxon>unclassified sequences</taxon>
        <taxon>metagenomes</taxon>
        <taxon>ecological metagenomes</taxon>
    </lineage>
</organism>
<evidence type="ECO:0000259" key="8">
    <source>
        <dbReference type="PROSITE" id="PS50995"/>
    </source>
</evidence>
<dbReference type="AlphaFoldDB" id="A0A381TI42"/>